<proteinExistence type="predicted"/>
<evidence type="ECO:0000313" key="1">
    <source>
        <dbReference type="EMBL" id="GES75334.1"/>
    </source>
</evidence>
<sequence>MLDIKDQISKEMSQIKNQVSLFGNEIQEFKDQRTNRFLDKIENKKHSSAKKTVNSKQNLESKLDSIGGIINTMLNNFFNSFIKGKHAQYETVKLQGEYGKTDYEDDEDDIIDQ</sequence>
<reference evidence="1" key="1">
    <citation type="submission" date="2019-10" db="EMBL/GenBank/DDBJ databases">
        <title>Conservation and host-specific expression of non-tandemly repeated heterogenous ribosome RNA gene in arbuscular mycorrhizal fungi.</title>
        <authorList>
            <person name="Maeda T."/>
            <person name="Kobayashi Y."/>
            <person name="Nakagawa T."/>
            <person name="Ezawa T."/>
            <person name="Yamaguchi K."/>
            <person name="Bino T."/>
            <person name="Nishimoto Y."/>
            <person name="Shigenobu S."/>
            <person name="Kawaguchi M."/>
        </authorList>
    </citation>
    <scope>NUCLEOTIDE SEQUENCE</scope>
    <source>
        <strain evidence="1">HR1</strain>
    </source>
</reference>
<dbReference type="EMBL" id="BLAL01000016">
    <property type="protein sequence ID" value="GES75334.1"/>
    <property type="molecule type" value="Genomic_DNA"/>
</dbReference>
<gene>
    <name evidence="1" type="ORF">RCL2_000277600</name>
</gene>
<dbReference type="Proteomes" id="UP000615446">
    <property type="component" value="Unassembled WGS sequence"/>
</dbReference>
<organism evidence="1 2">
    <name type="scientific">Rhizophagus clarus</name>
    <dbReference type="NCBI Taxonomy" id="94130"/>
    <lineage>
        <taxon>Eukaryota</taxon>
        <taxon>Fungi</taxon>
        <taxon>Fungi incertae sedis</taxon>
        <taxon>Mucoromycota</taxon>
        <taxon>Glomeromycotina</taxon>
        <taxon>Glomeromycetes</taxon>
        <taxon>Glomerales</taxon>
        <taxon>Glomeraceae</taxon>
        <taxon>Rhizophagus</taxon>
    </lineage>
</organism>
<accession>A0A8H3QFS4</accession>
<protein>
    <submittedName>
        <fullName evidence="1">Uncharacterized protein</fullName>
    </submittedName>
</protein>
<evidence type="ECO:0000313" key="2">
    <source>
        <dbReference type="Proteomes" id="UP000615446"/>
    </source>
</evidence>
<dbReference type="AlphaFoldDB" id="A0A8H3QFS4"/>
<comment type="caution">
    <text evidence="1">The sequence shown here is derived from an EMBL/GenBank/DDBJ whole genome shotgun (WGS) entry which is preliminary data.</text>
</comment>
<name>A0A8H3QFS4_9GLOM</name>